<organism evidence="1 2">
    <name type="scientific">Lentinus tigrinus ALCF2SS1-6</name>
    <dbReference type="NCBI Taxonomy" id="1328759"/>
    <lineage>
        <taxon>Eukaryota</taxon>
        <taxon>Fungi</taxon>
        <taxon>Dikarya</taxon>
        <taxon>Basidiomycota</taxon>
        <taxon>Agaricomycotina</taxon>
        <taxon>Agaricomycetes</taxon>
        <taxon>Polyporales</taxon>
        <taxon>Polyporaceae</taxon>
        <taxon>Lentinus</taxon>
    </lineage>
</organism>
<protein>
    <submittedName>
        <fullName evidence="1">Uncharacterized protein</fullName>
    </submittedName>
</protein>
<sequence>LTDVAHIPAATHNLISISRITERGARISFHGDKVEIYSPNGALLATGSKCGRLYHI</sequence>
<evidence type="ECO:0000313" key="1">
    <source>
        <dbReference type="EMBL" id="RPD52793.1"/>
    </source>
</evidence>
<dbReference type="AlphaFoldDB" id="A0A5C2RMR6"/>
<proteinExistence type="predicted"/>
<dbReference type="EMBL" id="ML122340">
    <property type="protein sequence ID" value="RPD52793.1"/>
    <property type="molecule type" value="Genomic_DNA"/>
</dbReference>
<keyword evidence="2" id="KW-1185">Reference proteome</keyword>
<accession>A0A5C2RMR6</accession>
<dbReference type="Proteomes" id="UP000313359">
    <property type="component" value="Unassembled WGS sequence"/>
</dbReference>
<feature type="non-terminal residue" evidence="1">
    <location>
        <position position="1"/>
    </location>
</feature>
<dbReference type="OrthoDB" id="3340343at2759"/>
<feature type="non-terminal residue" evidence="1">
    <location>
        <position position="56"/>
    </location>
</feature>
<gene>
    <name evidence="1" type="ORF">L227DRAFT_474219</name>
</gene>
<reference evidence="1" key="1">
    <citation type="journal article" date="2018" name="Genome Biol. Evol.">
        <title>Genomics and development of Lentinus tigrinus, a white-rot wood-decaying mushroom with dimorphic fruiting bodies.</title>
        <authorList>
            <person name="Wu B."/>
            <person name="Xu Z."/>
            <person name="Knudson A."/>
            <person name="Carlson A."/>
            <person name="Chen N."/>
            <person name="Kovaka S."/>
            <person name="LaButti K."/>
            <person name="Lipzen A."/>
            <person name="Pennachio C."/>
            <person name="Riley R."/>
            <person name="Schakwitz W."/>
            <person name="Umezawa K."/>
            <person name="Ohm R.A."/>
            <person name="Grigoriev I.V."/>
            <person name="Nagy L.G."/>
            <person name="Gibbons J."/>
            <person name="Hibbett D."/>
        </authorList>
    </citation>
    <scope>NUCLEOTIDE SEQUENCE [LARGE SCALE GENOMIC DNA]</scope>
    <source>
        <strain evidence="1">ALCF2SS1-6</strain>
    </source>
</reference>
<evidence type="ECO:0000313" key="2">
    <source>
        <dbReference type="Proteomes" id="UP000313359"/>
    </source>
</evidence>
<name>A0A5C2RMR6_9APHY</name>